<dbReference type="AlphaFoldDB" id="A0A6S7FWR7"/>
<evidence type="ECO:0000313" key="3">
    <source>
        <dbReference type="Proteomes" id="UP001152795"/>
    </source>
</evidence>
<name>A0A6S7FWR7_PARCT</name>
<feature type="region of interest" description="Disordered" evidence="1">
    <location>
        <begin position="80"/>
        <end position="102"/>
    </location>
</feature>
<feature type="region of interest" description="Disordered" evidence="1">
    <location>
        <begin position="37"/>
        <end position="64"/>
    </location>
</feature>
<dbReference type="Proteomes" id="UP001152795">
    <property type="component" value="Unassembled WGS sequence"/>
</dbReference>
<reference evidence="2" key="1">
    <citation type="submission" date="2020-04" db="EMBL/GenBank/DDBJ databases">
        <authorList>
            <person name="Alioto T."/>
            <person name="Alioto T."/>
            <person name="Gomez Garrido J."/>
        </authorList>
    </citation>
    <scope>NUCLEOTIDE SEQUENCE</scope>
    <source>
        <strain evidence="2">A484AB</strain>
    </source>
</reference>
<evidence type="ECO:0000256" key="1">
    <source>
        <dbReference type="SAM" id="MobiDB-lite"/>
    </source>
</evidence>
<evidence type="ECO:0000313" key="2">
    <source>
        <dbReference type="EMBL" id="CAB3982457.1"/>
    </source>
</evidence>
<sequence length="102" mass="11614">MTPKSNESTLEVDDIRQAQIEDSVIGKVYSFIKADKRPTQNENTVENAVENENTVENKNDSASDVENAVNTEVVSELPAHIEQSRARRSRHPSYRFTYYRPG</sequence>
<comment type="caution">
    <text evidence="2">The sequence shown here is derived from an EMBL/GenBank/DDBJ whole genome shotgun (WGS) entry which is preliminary data.</text>
</comment>
<dbReference type="EMBL" id="CACRXK020000503">
    <property type="protein sequence ID" value="CAB3982457.1"/>
    <property type="molecule type" value="Genomic_DNA"/>
</dbReference>
<keyword evidence="3" id="KW-1185">Reference proteome</keyword>
<feature type="compositionally biased region" description="Low complexity" evidence="1">
    <location>
        <begin position="40"/>
        <end position="54"/>
    </location>
</feature>
<accession>A0A6S7FWR7</accession>
<organism evidence="2 3">
    <name type="scientific">Paramuricea clavata</name>
    <name type="common">Red gorgonian</name>
    <name type="synonym">Violescent sea-whip</name>
    <dbReference type="NCBI Taxonomy" id="317549"/>
    <lineage>
        <taxon>Eukaryota</taxon>
        <taxon>Metazoa</taxon>
        <taxon>Cnidaria</taxon>
        <taxon>Anthozoa</taxon>
        <taxon>Octocorallia</taxon>
        <taxon>Malacalcyonacea</taxon>
        <taxon>Plexauridae</taxon>
        <taxon>Paramuricea</taxon>
    </lineage>
</organism>
<protein>
    <submittedName>
        <fullName evidence="2">Uncharacterized protein</fullName>
    </submittedName>
</protein>
<gene>
    <name evidence="2" type="ORF">PACLA_8A049356</name>
</gene>
<proteinExistence type="predicted"/>